<gene>
    <name evidence="2" type="ORF">E4K67_14080</name>
</gene>
<keyword evidence="1" id="KW-0472">Membrane</keyword>
<keyword evidence="1" id="KW-0812">Transmembrane</keyword>
<dbReference type="InterPro" id="IPR012902">
    <property type="entry name" value="N_methyl_site"/>
</dbReference>
<dbReference type="NCBIfam" id="TIGR02532">
    <property type="entry name" value="IV_pilin_GFxxxE"/>
    <property type="match status" value="1"/>
</dbReference>
<accession>A0A4Z0R5W2</accession>
<organism evidence="2 3">
    <name type="scientific">Desulfosporosinus fructosivorans</name>
    <dbReference type="NCBI Taxonomy" id="2018669"/>
    <lineage>
        <taxon>Bacteria</taxon>
        <taxon>Bacillati</taxon>
        <taxon>Bacillota</taxon>
        <taxon>Clostridia</taxon>
        <taxon>Eubacteriales</taxon>
        <taxon>Desulfitobacteriaceae</taxon>
        <taxon>Desulfosporosinus</taxon>
    </lineage>
</organism>
<dbReference type="Pfam" id="PF07963">
    <property type="entry name" value="N_methyl"/>
    <property type="match status" value="1"/>
</dbReference>
<name>A0A4Z0R5W2_9FIRM</name>
<dbReference type="AlphaFoldDB" id="A0A4Z0R5W2"/>
<dbReference type="RefSeq" id="WP_135547716.1">
    <property type="nucleotide sequence ID" value="NZ_SPQQ01000004.1"/>
</dbReference>
<keyword evidence="3" id="KW-1185">Reference proteome</keyword>
<dbReference type="OrthoDB" id="1796451at2"/>
<reference evidence="2 3" key="1">
    <citation type="submission" date="2019-03" db="EMBL/GenBank/DDBJ databases">
        <title>Draft Genome Sequence of Desulfosporosinus fructosivorans Strain 63.6F, Isolated from Marine Sediment in the Baltic Sea.</title>
        <authorList>
            <person name="Hausmann B."/>
            <person name="Vandieken V."/>
            <person name="Pjevac P."/>
            <person name="Schreck K."/>
            <person name="Herbold C.W."/>
            <person name="Loy A."/>
        </authorList>
    </citation>
    <scope>NUCLEOTIDE SEQUENCE [LARGE SCALE GENOMIC DNA]</scope>
    <source>
        <strain evidence="2 3">63.6F</strain>
    </source>
</reference>
<feature type="transmembrane region" description="Helical" evidence="1">
    <location>
        <begin position="12"/>
        <end position="32"/>
    </location>
</feature>
<evidence type="ECO:0000256" key="1">
    <source>
        <dbReference type="SAM" id="Phobius"/>
    </source>
</evidence>
<protein>
    <submittedName>
        <fullName evidence="2">Type II secretion system protein</fullName>
    </submittedName>
</protein>
<keyword evidence="1" id="KW-1133">Transmembrane helix</keyword>
<evidence type="ECO:0000313" key="3">
    <source>
        <dbReference type="Proteomes" id="UP000298460"/>
    </source>
</evidence>
<evidence type="ECO:0000313" key="2">
    <source>
        <dbReference type="EMBL" id="TGE37829.1"/>
    </source>
</evidence>
<dbReference type="Proteomes" id="UP000298460">
    <property type="component" value="Unassembled WGS sequence"/>
</dbReference>
<dbReference type="EMBL" id="SPQQ01000004">
    <property type="protein sequence ID" value="TGE37829.1"/>
    <property type="molecule type" value="Genomic_DNA"/>
</dbReference>
<comment type="caution">
    <text evidence="2">The sequence shown here is derived from an EMBL/GenBank/DDBJ whole genome shotgun (WGS) entry which is preliminary data.</text>
</comment>
<proteinExistence type="predicted"/>
<sequence>MQSNRWSNDQKNGFTLLEVLFALVISGILLITSMRLTTDQWRGARVFKNNLEARYSVMTAGRTVSDAIRMAETVEWIKDYELRVLPMPSDVNPIPTLDSYFIDDLDRDGTKDLYWGHLGVSQPLASYTSRWICTEVKPGLWDVYLEASVDGQIVTWRTVIRQRAYL</sequence>